<keyword evidence="3" id="KW-0472">Membrane</keyword>
<keyword evidence="3" id="KW-0812">Transmembrane</keyword>
<evidence type="ECO:0000313" key="5">
    <source>
        <dbReference type="Proteomes" id="UP000015423"/>
    </source>
</evidence>
<dbReference type="PANTHER" id="PTHR12558">
    <property type="entry name" value="CELL DIVISION CYCLE 16,23,27"/>
    <property type="match status" value="1"/>
</dbReference>
<evidence type="ECO:0000313" key="4">
    <source>
        <dbReference type="EMBL" id="AGS69876.1"/>
    </source>
</evidence>
<feature type="compositionally biased region" description="Low complexity" evidence="2">
    <location>
        <begin position="7"/>
        <end position="16"/>
    </location>
</feature>
<dbReference type="Gene3D" id="1.25.40.10">
    <property type="entry name" value="Tetratricopeptide repeat domain"/>
    <property type="match status" value="3"/>
</dbReference>
<evidence type="ECO:0000256" key="3">
    <source>
        <dbReference type="SAM" id="Phobius"/>
    </source>
</evidence>
<proteinExistence type="predicted"/>
<feature type="transmembrane region" description="Helical" evidence="3">
    <location>
        <begin position="29"/>
        <end position="49"/>
    </location>
</feature>
<protein>
    <recommendedName>
        <fullName evidence="6">Secreted protein</fullName>
    </recommendedName>
</protein>
<feature type="region of interest" description="Disordered" evidence="2">
    <location>
        <begin position="50"/>
        <end position="69"/>
    </location>
</feature>
<reference evidence="5" key="1">
    <citation type="submission" date="2012-10" db="EMBL/GenBank/DDBJ databases">
        <title>The complete genome sequence of Streptomyces collinus Tu 365.</title>
        <authorList>
            <person name="Ruckert C."/>
            <person name="Szczepanowski R."/>
            <person name="Goesmann A."/>
            <person name="Pross E.K."/>
            <person name="Musiol E.M."/>
            <person name="Blin K."/>
            <person name="Wohlleben W."/>
            <person name="Puhler A."/>
            <person name="Weber T."/>
            <person name="Kalinowski J."/>
        </authorList>
    </citation>
    <scope>NUCLEOTIDE SEQUENCE [LARGE SCALE GENOMIC DNA]</scope>
    <source>
        <strain evidence="5">DSM 40733 / Tue 365</strain>
    </source>
</reference>
<dbReference type="InterPro" id="IPR019734">
    <property type="entry name" value="TPR_rpt"/>
</dbReference>
<accession>S5UVR0</accession>
<dbReference type="SMART" id="SM00028">
    <property type="entry name" value="TPR"/>
    <property type="match status" value="5"/>
</dbReference>
<dbReference type="SUPFAM" id="SSF48452">
    <property type="entry name" value="TPR-like"/>
    <property type="match status" value="2"/>
</dbReference>
<organism evidence="4 5">
    <name type="scientific">Streptomyces collinus (strain DSM 40733 / Tue 365)</name>
    <dbReference type="NCBI Taxonomy" id="1214242"/>
    <lineage>
        <taxon>Bacteria</taxon>
        <taxon>Bacillati</taxon>
        <taxon>Actinomycetota</taxon>
        <taxon>Actinomycetes</taxon>
        <taxon>Kitasatosporales</taxon>
        <taxon>Streptomycetaceae</taxon>
        <taxon>Streptomyces</taxon>
    </lineage>
</organism>
<feature type="region of interest" description="Disordered" evidence="2">
    <location>
        <begin position="1"/>
        <end position="25"/>
    </location>
</feature>
<dbReference type="eggNOG" id="COG0457">
    <property type="taxonomic scope" value="Bacteria"/>
</dbReference>
<dbReference type="PATRIC" id="fig|1214242.5.peg.3130"/>
<evidence type="ECO:0008006" key="6">
    <source>
        <dbReference type="Google" id="ProtNLM"/>
    </source>
</evidence>
<dbReference type="EMBL" id="CP006259">
    <property type="protein sequence ID" value="AGS69876.1"/>
    <property type="molecule type" value="Genomic_DNA"/>
</dbReference>
<dbReference type="KEGG" id="sci:B446_15290"/>
<dbReference type="Proteomes" id="UP000015423">
    <property type="component" value="Chromosome"/>
</dbReference>
<dbReference type="Pfam" id="PF13432">
    <property type="entry name" value="TPR_16"/>
    <property type="match status" value="1"/>
</dbReference>
<gene>
    <name evidence="4" type="ORF">B446_15290</name>
</gene>
<reference evidence="4 5" key="2">
    <citation type="journal article" date="2013" name="J. Biotechnol.">
        <title>Complete genome sequence of the kirromycin producer Streptomyces collinus Tu 365 consisting of a linear chromosome and two linear plasmids.</title>
        <authorList>
            <person name="Ruckert C."/>
            <person name="Szczepanowski R."/>
            <person name="Albersmeier A."/>
            <person name="Goesmann A."/>
            <person name="Iftime D."/>
            <person name="Musiol E.M."/>
            <person name="Blin K."/>
            <person name="Wohlleben W."/>
            <person name="Puhler A."/>
            <person name="Kalinowski J."/>
            <person name="Weber T."/>
        </authorList>
    </citation>
    <scope>NUCLEOTIDE SEQUENCE [LARGE SCALE GENOMIC DNA]</scope>
    <source>
        <strain evidence="5">DSM 40733 / Tue 365</strain>
    </source>
</reference>
<dbReference type="HOGENOM" id="CLU_026568_1_0_11"/>
<evidence type="ECO:0000256" key="2">
    <source>
        <dbReference type="SAM" id="MobiDB-lite"/>
    </source>
</evidence>
<keyword evidence="3" id="KW-1133">Transmembrane helix</keyword>
<feature type="repeat" description="TPR" evidence="1">
    <location>
        <begin position="259"/>
        <end position="292"/>
    </location>
</feature>
<dbReference type="RefSeq" id="WP_020940347.1">
    <property type="nucleotide sequence ID" value="NC_021985.1"/>
</dbReference>
<dbReference type="InterPro" id="IPR011990">
    <property type="entry name" value="TPR-like_helical_dom_sf"/>
</dbReference>
<dbReference type="PROSITE" id="PS50005">
    <property type="entry name" value="TPR"/>
    <property type="match status" value="1"/>
</dbReference>
<keyword evidence="5" id="KW-1185">Reference proteome</keyword>
<dbReference type="PANTHER" id="PTHR12558:SF13">
    <property type="entry name" value="CELL DIVISION CYCLE PROTEIN 27 HOMOLOG"/>
    <property type="match status" value="1"/>
</dbReference>
<evidence type="ECO:0000256" key="1">
    <source>
        <dbReference type="PROSITE-ProRule" id="PRU00339"/>
    </source>
</evidence>
<sequence length="496" mass="52869">MEIRQYGPSAPGTSPAAGPPPRRGRRWPLGVLAVALAGGAAAGAVLATVPDEPERRAVPPPPAAGPRTQPQALALALAALTSGVPAALPDLTALIGQQEGRVRARPQDARAWAVLGTAYVERGRVSADPANYPKAERALTTSIQVRAGGNAEALGGLAALANARRDFAAAKRYGEQALKLTPKRWTAYPPLIDAYTGLGDYKAARGALDKLLALRPGVAARPAVMARASAVYRDRGWREDAVAQLTDAASTARTPPEQGAYLTGVGQLAWERGDREDALRHFEAAVRVDPGRWAALAGKGRALAALGRADEALTAYRAALAGQPDPRVTLELGELYESLGRFSSAREQYELMRERVERSVDGGVDEELLIGQYEADHGDAQDAVVRLEEEWRRQPGIEVADALGWALHRAGDDQEALKYASIATDKAKGGGVRSALYAFHLGMIERETDRPGPARRHLQEALRINPYFSPLRAPEARAALRELGDVPDEPLPGADD</sequence>
<name>S5UVR0_STRC3</name>
<dbReference type="AlphaFoldDB" id="S5UVR0"/>
<keyword evidence="1" id="KW-0802">TPR repeat</keyword>
<dbReference type="STRING" id="1214242.B446_15290"/>